<dbReference type="AlphaFoldDB" id="Q7WYT8"/>
<reference evidence="1" key="1">
    <citation type="journal article" date="2003" name="Appl. Environ. Microbiol.">
        <title>Functional analysis of the gene cluster involved in production of the bacteriocin circularin A by Clostridium beijerinckii ATCC 25752.</title>
        <authorList>
            <person name="Kemperman R."/>
            <person name="Jonker M."/>
            <person name="Nauta A."/>
            <person name="Kuipers O.P."/>
            <person name="Kok J."/>
        </authorList>
    </citation>
    <scope>NUCLEOTIDE SEQUENCE</scope>
    <source>
        <strain evidence="1">ATCC 25752</strain>
    </source>
</reference>
<name>Q7WYT8_CLOBE</name>
<evidence type="ECO:0000313" key="1">
    <source>
        <dbReference type="EMBL" id="CAD97584.1"/>
    </source>
</evidence>
<protein>
    <submittedName>
        <fullName evidence="1">Circularin immunity protein</fullName>
    </submittedName>
</protein>
<proteinExistence type="evidence at transcript level"/>
<gene>
    <name evidence="1" type="primary">cirE</name>
</gene>
<sequence length="49" mass="5734">MNKKKLLIYAILFLIYIILFLTYNNSIFRIILVVSLGFLSSIISKLQIK</sequence>
<accession>Q7WYT8</accession>
<dbReference type="EMBL" id="AJ566621">
    <property type="protein sequence ID" value="CAD97584.1"/>
    <property type="molecule type" value="mRNA"/>
</dbReference>
<organism evidence="1">
    <name type="scientific">Clostridium beijerinckii</name>
    <name type="common">Clostridium MP</name>
    <dbReference type="NCBI Taxonomy" id="1520"/>
    <lineage>
        <taxon>Bacteria</taxon>
        <taxon>Bacillati</taxon>
        <taxon>Bacillota</taxon>
        <taxon>Clostridia</taxon>
        <taxon>Eubacteriales</taxon>
        <taxon>Clostridiaceae</taxon>
        <taxon>Clostridium</taxon>
    </lineage>
</organism>